<proteinExistence type="predicted"/>
<evidence type="ECO:0000313" key="2">
    <source>
        <dbReference type="EMBL" id="MBK1662578.1"/>
    </source>
</evidence>
<dbReference type="InterPro" id="IPR015943">
    <property type="entry name" value="WD40/YVTN_repeat-like_dom_sf"/>
</dbReference>
<dbReference type="RefSeq" id="WP_200306826.1">
    <property type="nucleotide sequence ID" value="NZ_NRSG01000623.1"/>
</dbReference>
<organism evidence="2 3">
    <name type="scientific">Paracraurococcus ruber</name>
    <dbReference type="NCBI Taxonomy" id="77675"/>
    <lineage>
        <taxon>Bacteria</taxon>
        <taxon>Pseudomonadati</taxon>
        <taxon>Pseudomonadota</taxon>
        <taxon>Alphaproteobacteria</taxon>
        <taxon>Acetobacterales</taxon>
        <taxon>Roseomonadaceae</taxon>
        <taxon>Paracraurococcus</taxon>
    </lineage>
</organism>
<sequence>AELALLLDRTAGKVVAAGHRAVAPGAAGLFPDPSGRLLLVPEPDERRVTVIDLARGVVAHRVALEGAPDRIGFSRGQAYAPHAEGGRVSLIALNSLVEGAQPAIATIAAGEGGLAAADALGATIATAPGDGAMLIAAPDDGMVHVYMEGMAAPRGALRIPQQIRPLAMTPIDRGLREVAPGSTRPRWPRRGPAR</sequence>
<dbReference type="Proteomes" id="UP000697995">
    <property type="component" value="Unassembled WGS sequence"/>
</dbReference>
<comment type="caution">
    <text evidence="2">The sequence shown here is derived from an EMBL/GenBank/DDBJ whole genome shotgun (WGS) entry which is preliminary data.</text>
</comment>
<gene>
    <name evidence="2" type="ORF">CKO45_30850</name>
</gene>
<evidence type="ECO:0000256" key="1">
    <source>
        <dbReference type="SAM" id="MobiDB-lite"/>
    </source>
</evidence>
<dbReference type="InterPro" id="IPR011045">
    <property type="entry name" value="N2O_reductase_N"/>
</dbReference>
<keyword evidence="3" id="KW-1185">Reference proteome</keyword>
<feature type="region of interest" description="Disordered" evidence="1">
    <location>
        <begin position="172"/>
        <end position="194"/>
    </location>
</feature>
<accession>A0ABS1D770</accession>
<feature type="non-terminal residue" evidence="2">
    <location>
        <position position="1"/>
    </location>
</feature>
<protein>
    <submittedName>
        <fullName evidence="2">Uncharacterized protein</fullName>
    </submittedName>
</protein>
<name>A0ABS1D770_9PROT</name>
<evidence type="ECO:0000313" key="3">
    <source>
        <dbReference type="Proteomes" id="UP000697995"/>
    </source>
</evidence>
<dbReference type="EMBL" id="NRSG01000623">
    <property type="protein sequence ID" value="MBK1662578.1"/>
    <property type="molecule type" value="Genomic_DNA"/>
</dbReference>
<reference evidence="2 3" key="1">
    <citation type="journal article" date="2020" name="Microorganisms">
        <title>Osmotic Adaptation and Compatible Solute Biosynthesis of Phototrophic Bacteria as Revealed from Genome Analyses.</title>
        <authorList>
            <person name="Imhoff J.F."/>
            <person name="Rahn T."/>
            <person name="Kunzel S."/>
            <person name="Keller A."/>
            <person name="Neulinger S.C."/>
        </authorList>
    </citation>
    <scope>NUCLEOTIDE SEQUENCE [LARGE SCALE GENOMIC DNA]</scope>
    <source>
        <strain evidence="2 3">DSM 15382</strain>
    </source>
</reference>
<dbReference type="SUPFAM" id="SSF50974">
    <property type="entry name" value="Nitrous oxide reductase, N-terminal domain"/>
    <property type="match status" value="1"/>
</dbReference>
<dbReference type="Gene3D" id="2.130.10.10">
    <property type="entry name" value="YVTN repeat-like/Quinoprotein amine dehydrogenase"/>
    <property type="match status" value="1"/>
</dbReference>